<organism evidence="1 2">
    <name type="scientific">Limosilactobacillus reuteri</name>
    <name type="common">Lactobacillus reuteri</name>
    <dbReference type="NCBI Taxonomy" id="1598"/>
    <lineage>
        <taxon>Bacteria</taxon>
        <taxon>Bacillati</taxon>
        <taxon>Bacillota</taxon>
        <taxon>Bacilli</taxon>
        <taxon>Lactobacillales</taxon>
        <taxon>Lactobacillaceae</taxon>
        <taxon>Limosilactobacillus</taxon>
    </lineage>
</organism>
<dbReference type="InterPro" id="IPR029044">
    <property type="entry name" value="Nucleotide-diphossugar_trans"/>
</dbReference>
<dbReference type="Proteomes" id="UP001217945">
    <property type="component" value="Unassembled WGS sequence"/>
</dbReference>
<dbReference type="AlphaFoldDB" id="A0AAW6JBJ5"/>
<dbReference type="RefSeq" id="WP_273774479.1">
    <property type="nucleotide sequence ID" value="NZ_JAQTKT010000001.1"/>
</dbReference>
<evidence type="ECO:0000313" key="1">
    <source>
        <dbReference type="EMBL" id="MDD1381996.1"/>
    </source>
</evidence>
<evidence type="ECO:0000313" key="2">
    <source>
        <dbReference type="Proteomes" id="UP001217945"/>
    </source>
</evidence>
<protein>
    <submittedName>
        <fullName evidence="1">Uncharacterized protein</fullName>
    </submittedName>
</protein>
<proteinExistence type="predicted"/>
<gene>
    <name evidence="1" type="ORF">PSQ53_03335</name>
</gene>
<comment type="caution">
    <text evidence="1">The sequence shown here is derived from an EMBL/GenBank/DDBJ whole genome shotgun (WGS) entry which is preliminary data.</text>
</comment>
<accession>A0AAW6JBJ5</accession>
<dbReference type="EMBL" id="JAQTKT010000001">
    <property type="protein sequence ID" value="MDD1381996.1"/>
    <property type="molecule type" value="Genomic_DNA"/>
</dbReference>
<sequence>MLHSYRAKKDYQVVDLALAELLQQMNKLEFTTVWGKLFQRTLFERVRFLAGHGYEDTMTVPKLYLQATKIVYVQEDLYCYRLTDGSVMSEDLMVTKIADFLRTVEENILDLTLSGHDIQHQKQLYANYLAIFAEYFESREMQTHPLYRKIKFRQFELES</sequence>
<reference evidence="1" key="1">
    <citation type="submission" date="2023-02" db="EMBL/GenBank/DDBJ databases">
        <title>Complete genome sequence of Limosilactobacillus reuteri SRCM217616 isolated from Bos taurus feces.</title>
        <authorList>
            <person name="Yang H.-G."/>
            <person name="Kim J.-W."/>
            <person name="Ha G.-S."/>
            <person name="Yang H.-J."/>
            <person name="Jeong D.-Y."/>
        </authorList>
    </citation>
    <scope>NUCLEOTIDE SEQUENCE</scope>
    <source>
        <strain evidence="1">SRCM217616</strain>
    </source>
</reference>
<dbReference type="SUPFAM" id="SSF53448">
    <property type="entry name" value="Nucleotide-diphospho-sugar transferases"/>
    <property type="match status" value="1"/>
</dbReference>
<name>A0AAW6JBJ5_LIMRT</name>